<accession>A0A7C8GUD8</accession>
<evidence type="ECO:0000256" key="1">
    <source>
        <dbReference type="ARBA" id="ARBA00022801"/>
    </source>
</evidence>
<evidence type="ECO:0000256" key="2">
    <source>
        <dbReference type="PIRSR" id="PIRSR613078-1"/>
    </source>
</evidence>
<dbReference type="SUPFAM" id="SSF53254">
    <property type="entry name" value="Phosphoglycerate mutase-like"/>
    <property type="match status" value="1"/>
</dbReference>
<keyword evidence="1" id="KW-0378">Hydrolase</keyword>
<evidence type="ECO:0000313" key="4">
    <source>
        <dbReference type="EMBL" id="KAB8137453.1"/>
    </source>
</evidence>
<evidence type="ECO:0000313" key="5">
    <source>
        <dbReference type="Proteomes" id="UP000480246"/>
    </source>
</evidence>
<dbReference type="GO" id="GO:0045820">
    <property type="term" value="P:negative regulation of glycolytic process"/>
    <property type="evidence" value="ECO:0007669"/>
    <property type="project" value="TreeGrafter"/>
</dbReference>
<dbReference type="GO" id="GO:0004331">
    <property type="term" value="F:fructose-2,6-bisphosphate 2-phosphatase activity"/>
    <property type="evidence" value="ECO:0007669"/>
    <property type="project" value="TreeGrafter"/>
</dbReference>
<feature type="binding site" evidence="3">
    <location>
        <position position="58"/>
    </location>
    <ligand>
        <name>substrate</name>
    </ligand>
</feature>
<dbReference type="Pfam" id="PF00300">
    <property type="entry name" value="His_Phos_1"/>
    <property type="match status" value="1"/>
</dbReference>
<dbReference type="Proteomes" id="UP000480246">
    <property type="component" value="Unassembled WGS sequence"/>
</dbReference>
<dbReference type="InterPro" id="IPR029033">
    <property type="entry name" value="His_PPase_superfam"/>
</dbReference>
<dbReference type="GO" id="GO:0005829">
    <property type="term" value="C:cytosol"/>
    <property type="evidence" value="ECO:0007669"/>
    <property type="project" value="TreeGrafter"/>
</dbReference>
<sequence>MTRIVFVRHGNTDWNIEKRAQGHSSNSLNEMGFRQAELVARRLSEEKWDMLYASDLLRAKQTAEIISSQINLPIIFDQRLRERNRGIIEGTIETERIQTWGKDWRNLGFWQESYASLRVRGRHFVEEMHERYPGKNILAITHGRLLIETLYELVPNETNNEDLLNNTSITIIEMNNNCWKYGLYNCTRHLKSEAITQ</sequence>
<dbReference type="RefSeq" id="WP_153402776.1">
    <property type="nucleotide sequence ID" value="NZ_ML762429.1"/>
</dbReference>
<organism evidence="4 5">
    <name type="scientific">Gracilibacillus oryzae</name>
    <dbReference type="NCBI Taxonomy" id="1672701"/>
    <lineage>
        <taxon>Bacteria</taxon>
        <taxon>Bacillati</taxon>
        <taxon>Bacillota</taxon>
        <taxon>Bacilli</taxon>
        <taxon>Bacillales</taxon>
        <taxon>Bacillaceae</taxon>
        <taxon>Gracilibacillus</taxon>
    </lineage>
</organism>
<dbReference type="SMART" id="SM00855">
    <property type="entry name" value="PGAM"/>
    <property type="match status" value="1"/>
</dbReference>
<dbReference type="GO" id="GO:0043456">
    <property type="term" value="P:regulation of pentose-phosphate shunt"/>
    <property type="evidence" value="ECO:0007669"/>
    <property type="project" value="TreeGrafter"/>
</dbReference>
<dbReference type="PANTHER" id="PTHR46517">
    <property type="entry name" value="FRUCTOSE-2,6-BISPHOSPHATASE TIGAR"/>
    <property type="match status" value="1"/>
</dbReference>
<dbReference type="EMBL" id="WEID01000046">
    <property type="protein sequence ID" value="KAB8137453.1"/>
    <property type="molecule type" value="Genomic_DNA"/>
</dbReference>
<protein>
    <submittedName>
        <fullName evidence="4">Histidine phosphatase family protein</fullName>
    </submittedName>
</protein>
<feature type="binding site" evidence="3">
    <location>
        <begin position="8"/>
        <end position="15"/>
    </location>
    <ligand>
        <name>substrate</name>
    </ligand>
</feature>
<keyword evidence="5" id="KW-1185">Reference proteome</keyword>
<reference evidence="4 5" key="1">
    <citation type="submission" date="2019-10" db="EMBL/GenBank/DDBJ databases">
        <title>Gracilibacillus sp. nov. isolated from rice seeds.</title>
        <authorList>
            <person name="He S."/>
        </authorList>
    </citation>
    <scope>NUCLEOTIDE SEQUENCE [LARGE SCALE GENOMIC DNA]</scope>
    <source>
        <strain evidence="4 5">TD8</strain>
    </source>
</reference>
<dbReference type="InterPro" id="IPR013078">
    <property type="entry name" value="His_Pase_superF_clade-1"/>
</dbReference>
<name>A0A7C8GUD8_9BACI</name>
<dbReference type="CDD" id="cd07067">
    <property type="entry name" value="HP_PGM_like"/>
    <property type="match status" value="1"/>
</dbReference>
<comment type="caution">
    <text evidence="4">The sequence shown here is derived from an EMBL/GenBank/DDBJ whole genome shotgun (WGS) entry which is preliminary data.</text>
</comment>
<dbReference type="AlphaFoldDB" id="A0A7C8GUD8"/>
<gene>
    <name evidence="4" type="ORF">F9U64_09445</name>
</gene>
<dbReference type="InterPro" id="IPR051695">
    <property type="entry name" value="Phosphoglycerate_Mutase"/>
</dbReference>
<dbReference type="Gene3D" id="3.40.50.1240">
    <property type="entry name" value="Phosphoglycerate mutase-like"/>
    <property type="match status" value="1"/>
</dbReference>
<dbReference type="PANTHER" id="PTHR46517:SF1">
    <property type="entry name" value="FRUCTOSE-2,6-BISPHOSPHATASE TIGAR"/>
    <property type="match status" value="1"/>
</dbReference>
<evidence type="ECO:0000256" key="3">
    <source>
        <dbReference type="PIRSR" id="PIRSR613078-2"/>
    </source>
</evidence>
<feature type="active site" description="Tele-phosphohistidine intermediate" evidence="2">
    <location>
        <position position="9"/>
    </location>
</feature>
<dbReference type="OrthoDB" id="9782128at2"/>
<proteinExistence type="predicted"/>
<feature type="active site" description="Proton donor/acceptor" evidence="2">
    <location>
        <position position="82"/>
    </location>
</feature>